<protein>
    <recommendedName>
        <fullName evidence="5">Lipoprotein</fullName>
    </recommendedName>
</protein>
<evidence type="ECO:0000256" key="2">
    <source>
        <dbReference type="SAM" id="SignalP"/>
    </source>
</evidence>
<dbReference type="Proteomes" id="UP000177309">
    <property type="component" value="Unassembled WGS sequence"/>
</dbReference>
<evidence type="ECO:0008006" key="5">
    <source>
        <dbReference type="Google" id="ProtNLM"/>
    </source>
</evidence>
<proteinExistence type="predicted"/>
<feature type="chain" id="PRO_5009514646" description="Lipoprotein" evidence="2">
    <location>
        <begin position="23"/>
        <end position="267"/>
    </location>
</feature>
<reference evidence="3 4" key="1">
    <citation type="journal article" date="2016" name="Nat. Commun.">
        <title>Thousands of microbial genomes shed light on interconnected biogeochemical processes in an aquifer system.</title>
        <authorList>
            <person name="Anantharaman K."/>
            <person name="Brown C.T."/>
            <person name="Hug L.A."/>
            <person name="Sharon I."/>
            <person name="Castelle C.J."/>
            <person name="Probst A.J."/>
            <person name="Thomas B.C."/>
            <person name="Singh A."/>
            <person name="Wilkins M.J."/>
            <person name="Karaoz U."/>
            <person name="Brodie E.L."/>
            <person name="Williams K.H."/>
            <person name="Hubbard S.S."/>
            <person name="Banfield J.F."/>
        </authorList>
    </citation>
    <scope>NUCLEOTIDE SEQUENCE [LARGE SCALE GENOMIC DNA]</scope>
</reference>
<dbReference type="EMBL" id="MEUI01000019">
    <property type="protein sequence ID" value="OGC34373.1"/>
    <property type="molecule type" value="Genomic_DNA"/>
</dbReference>
<keyword evidence="2" id="KW-0732">Signal</keyword>
<accession>A0A1F4TQN3</accession>
<gene>
    <name evidence="3" type="ORF">A2462_07955</name>
</gene>
<dbReference type="PROSITE" id="PS51257">
    <property type="entry name" value="PROKAR_LIPOPROTEIN"/>
    <property type="match status" value="1"/>
</dbReference>
<evidence type="ECO:0000256" key="1">
    <source>
        <dbReference type="SAM" id="Coils"/>
    </source>
</evidence>
<sequence length="267" mass="31193">MKLRLFLLICLIFIAGCSSRPAKQRLLVDMVKFDRVYVPALVFTDLFRQRESEIALADLKKEWQRFYDKYHGMKMKYGVDIVDKRWPQDFDLINNLIASAEVCTSDELLIPAYASLEAVRFVLADIRKRNSLHYFLDYLNDFDATMGQMSLTVRSKTRLEEKDLKKLKNLSEQARLEWQIVGQASLEAKLFNFDELKVEALKERIKKEEQVLESLDRALKYKNQQAIFQSIQNIKAEFVVIYKAFGDFGPVFERVLEEKGKQNAPAN</sequence>
<evidence type="ECO:0000313" key="3">
    <source>
        <dbReference type="EMBL" id="OGC34373.1"/>
    </source>
</evidence>
<dbReference type="AlphaFoldDB" id="A0A1F4TQN3"/>
<organism evidence="3 4">
    <name type="scientific">candidate division WOR-1 bacterium RIFOXYC2_FULL_41_25</name>
    <dbReference type="NCBI Taxonomy" id="1802586"/>
    <lineage>
        <taxon>Bacteria</taxon>
        <taxon>Bacillati</taxon>
        <taxon>Saganbacteria</taxon>
    </lineage>
</organism>
<name>A0A1F4TQN3_UNCSA</name>
<keyword evidence="1" id="KW-0175">Coiled coil</keyword>
<comment type="caution">
    <text evidence="3">The sequence shown here is derived from an EMBL/GenBank/DDBJ whole genome shotgun (WGS) entry which is preliminary data.</text>
</comment>
<feature type="signal peptide" evidence="2">
    <location>
        <begin position="1"/>
        <end position="22"/>
    </location>
</feature>
<feature type="coiled-coil region" evidence="1">
    <location>
        <begin position="198"/>
        <end position="225"/>
    </location>
</feature>
<evidence type="ECO:0000313" key="4">
    <source>
        <dbReference type="Proteomes" id="UP000177309"/>
    </source>
</evidence>